<evidence type="ECO:0000313" key="1">
    <source>
        <dbReference type="EMBL" id="KAJ9088907.1"/>
    </source>
</evidence>
<organism evidence="1 2">
    <name type="scientific">Entomophthora muscae</name>
    <dbReference type="NCBI Taxonomy" id="34485"/>
    <lineage>
        <taxon>Eukaryota</taxon>
        <taxon>Fungi</taxon>
        <taxon>Fungi incertae sedis</taxon>
        <taxon>Zoopagomycota</taxon>
        <taxon>Entomophthoromycotina</taxon>
        <taxon>Entomophthoromycetes</taxon>
        <taxon>Entomophthorales</taxon>
        <taxon>Entomophthoraceae</taxon>
        <taxon>Entomophthora</taxon>
    </lineage>
</organism>
<accession>A0ACC2URC9</accession>
<evidence type="ECO:0000313" key="2">
    <source>
        <dbReference type="Proteomes" id="UP001165960"/>
    </source>
</evidence>
<proteinExistence type="predicted"/>
<name>A0ACC2URC9_9FUNG</name>
<comment type="caution">
    <text evidence="1">The sequence shown here is derived from an EMBL/GenBank/DDBJ whole genome shotgun (WGS) entry which is preliminary data.</text>
</comment>
<gene>
    <name evidence="1" type="ORF">DSO57_1018304</name>
</gene>
<dbReference type="Proteomes" id="UP001165960">
    <property type="component" value="Unassembled WGS sequence"/>
</dbReference>
<keyword evidence="2" id="KW-1185">Reference proteome</keyword>
<reference evidence="1" key="1">
    <citation type="submission" date="2022-04" db="EMBL/GenBank/DDBJ databases">
        <title>Genome of the entomopathogenic fungus Entomophthora muscae.</title>
        <authorList>
            <person name="Elya C."/>
            <person name="Lovett B.R."/>
            <person name="Lee E."/>
            <person name="Macias A.M."/>
            <person name="Hajek A.E."/>
            <person name="De Bivort B.L."/>
            <person name="Kasson M.T."/>
            <person name="De Fine Licht H.H."/>
            <person name="Stajich J.E."/>
        </authorList>
    </citation>
    <scope>NUCLEOTIDE SEQUENCE</scope>
    <source>
        <strain evidence="1">Berkeley</strain>
    </source>
</reference>
<sequence length="224" mass="25695">MNASGIERMVRVVYKPQAYEIRMNDTLEWELIQGAFCKIFKIQPPIHVAYFHNDCLVKVDNDDTLRTFIREDLPEHRLEVALASELPQPPKSPEPEPKPEETFTPSPTPVKKEHQTSDFKKNNFDPLKRASEFKDMCRSYQDLFHSYPQLVVLNEFFVDQILNGVHIDFDVFEKGLQRHSILSSSFPAPSRQSDTTAASSSNGGYNPKPSSMRDYFYAGSDMAD</sequence>
<protein>
    <submittedName>
        <fullName evidence="1">Uncharacterized protein</fullName>
    </submittedName>
</protein>
<dbReference type="EMBL" id="QTSX02000079">
    <property type="protein sequence ID" value="KAJ9088907.1"/>
    <property type="molecule type" value="Genomic_DNA"/>
</dbReference>